<organism evidence="1 2">
    <name type="scientific">Nocardioides imazamoxiresistens</name>
    <dbReference type="NCBI Taxonomy" id="3231893"/>
    <lineage>
        <taxon>Bacteria</taxon>
        <taxon>Bacillati</taxon>
        <taxon>Actinomycetota</taxon>
        <taxon>Actinomycetes</taxon>
        <taxon>Propionibacteriales</taxon>
        <taxon>Nocardioidaceae</taxon>
        <taxon>Nocardioides</taxon>
    </lineage>
</organism>
<dbReference type="GO" id="GO:0016787">
    <property type="term" value="F:hydrolase activity"/>
    <property type="evidence" value="ECO:0007669"/>
    <property type="project" value="UniProtKB-KW"/>
</dbReference>
<evidence type="ECO:0000313" key="1">
    <source>
        <dbReference type="EMBL" id="MDT9592674.1"/>
    </source>
</evidence>
<sequence>MTAVYDTEIQARLRDVNLAGHVDNVEAIRIVNEARTELLRFAPLVEGSARPGLLGVTPETVTDLVGGQRVDYHAEMRFAPFQPFLLRLWVSHVGRSSFTVAAQMRTQADHAPALVGEATVVLWDTGASRPWALDATTRATLGAYLGEPVAFRERRG</sequence>
<dbReference type="CDD" id="cd00586">
    <property type="entry name" value="4HBT"/>
    <property type="match status" value="1"/>
</dbReference>
<dbReference type="Gene3D" id="3.10.129.10">
    <property type="entry name" value="Hotdog Thioesterase"/>
    <property type="match status" value="1"/>
</dbReference>
<accession>A0ABU3PTV5</accession>
<dbReference type="Pfam" id="PF13279">
    <property type="entry name" value="4HBT_2"/>
    <property type="match status" value="1"/>
</dbReference>
<keyword evidence="2" id="KW-1185">Reference proteome</keyword>
<gene>
    <name evidence="1" type="ORF">RDV89_06330</name>
</gene>
<dbReference type="Proteomes" id="UP001268542">
    <property type="component" value="Unassembled WGS sequence"/>
</dbReference>
<comment type="caution">
    <text evidence="1">The sequence shown here is derived from an EMBL/GenBank/DDBJ whole genome shotgun (WGS) entry which is preliminary data.</text>
</comment>
<proteinExistence type="predicted"/>
<protein>
    <submittedName>
        <fullName evidence="1">Acyl-CoA thioesterase</fullName>
        <ecNumber evidence="1">3.1.2.-</ecNumber>
    </submittedName>
</protein>
<dbReference type="InterPro" id="IPR029069">
    <property type="entry name" value="HotDog_dom_sf"/>
</dbReference>
<dbReference type="SUPFAM" id="SSF54637">
    <property type="entry name" value="Thioesterase/thiol ester dehydrase-isomerase"/>
    <property type="match status" value="1"/>
</dbReference>
<name>A0ABU3PTV5_9ACTN</name>
<dbReference type="EMBL" id="JAVYII010000002">
    <property type="protein sequence ID" value="MDT9592674.1"/>
    <property type="molecule type" value="Genomic_DNA"/>
</dbReference>
<dbReference type="RefSeq" id="WP_315732097.1">
    <property type="nucleotide sequence ID" value="NZ_JAVYII010000002.1"/>
</dbReference>
<evidence type="ECO:0000313" key="2">
    <source>
        <dbReference type="Proteomes" id="UP001268542"/>
    </source>
</evidence>
<dbReference type="EC" id="3.1.2.-" evidence="1"/>
<keyword evidence="1" id="KW-0378">Hydrolase</keyword>
<reference evidence="1 2" key="1">
    <citation type="submission" date="2023-08" db="EMBL/GenBank/DDBJ databases">
        <title>Nocardioides seae sp. nov., a bacterium isolated from a soil.</title>
        <authorList>
            <person name="Wang X."/>
        </authorList>
    </citation>
    <scope>NUCLEOTIDE SEQUENCE [LARGE SCALE GENOMIC DNA]</scope>
    <source>
        <strain evidence="1 2">YZH12</strain>
    </source>
</reference>